<evidence type="ECO:0000256" key="1">
    <source>
        <dbReference type="SAM" id="SignalP"/>
    </source>
</evidence>
<proteinExistence type="predicted"/>
<feature type="signal peptide" evidence="1">
    <location>
        <begin position="1"/>
        <end position="20"/>
    </location>
</feature>
<gene>
    <name evidence="3" type="ORF">PPRIM_AZ9-3.1.T0830188</name>
</gene>
<dbReference type="InterPro" id="IPR001064">
    <property type="entry name" value="Beta/gamma_crystallin"/>
</dbReference>
<dbReference type="SMART" id="SM00247">
    <property type="entry name" value="XTALbg"/>
    <property type="match status" value="1"/>
</dbReference>
<organism evidence="3 4">
    <name type="scientific">Paramecium primaurelia</name>
    <dbReference type="NCBI Taxonomy" id="5886"/>
    <lineage>
        <taxon>Eukaryota</taxon>
        <taxon>Sar</taxon>
        <taxon>Alveolata</taxon>
        <taxon>Ciliophora</taxon>
        <taxon>Intramacronucleata</taxon>
        <taxon>Oligohymenophorea</taxon>
        <taxon>Peniculida</taxon>
        <taxon>Parameciidae</taxon>
        <taxon>Paramecium</taxon>
    </lineage>
</organism>
<accession>A0A8S1N9V2</accession>
<dbReference type="Proteomes" id="UP000688137">
    <property type="component" value="Unassembled WGS sequence"/>
</dbReference>
<reference evidence="3" key="1">
    <citation type="submission" date="2021-01" db="EMBL/GenBank/DDBJ databases">
        <authorList>
            <consortium name="Genoscope - CEA"/>
            <person name="William W."/>
        </authorList>
    </citation>
    <scope>NUCLEOTIDE SEQUENCE</scope>
</reference>
<dbReference type="CDD" id="cd00064">
    <property type="entry name" value="FU"/>
    <property type="match status" value="2"/>
</dbReference>
<evidence type="ECO:0000313" key="3">
    <source>
        <dbReference type="EMBL" id="CAD8089428.1"/>
    </source>
</evidence>
<dbReference type="SMART" id="SM00261">
    <property type="entry name" value="FU"/>
    <property type="match status" value="2"/>
</dbReference>
<dbReference type="PANTHER" id="PTHR39767">
    <property type="entry name" value="CALCIUM/CALMODULIN-BINDING MEMBRANE PROTEIN PCM4-RELATED"/>
    <property type="match status" value="1"/>
</dbReference>
<evidence type="ECO:0000259" key="2">
    <source>
        <dbReference type="SMART" id="SM00247"/>
    </source>
</evidence>
<dbReference type="InterPro" id="IPR006212">
    <property type="entry name" value="Furin_repeat"/>
</dbReference>
<feature type="chain" id="PRO_5035921910" description="Beta/gamma crystallin 'Greek key' domain-containing protein" evidence="1">
    <location>
        <begin position="21"/>
        <end position="1036"/>
    </location>
</feature>
<keyword evidence="4" id="KW-1185">Reference proteome</keyword>
<keyword evidence="1" id="KW-0732">Signal</keyword>
<dbReference type="PANTHER" id="PTHR39767:SF2">
    <property type="entry name" value="CHROMOSOME UNDETERMINED SCAFFOLD_1, WHOLE GENOME SHOTGUN SEQUENCE"/>
    <property type="match status" value="1"/>
</dbReference>
<name>A0A8S1N9V2_PARPR</name>
<comment type="caution">
    <text evidence="3">The sequence shown here is derived from an EMBL/GenBank/DDBJ whole genome shotgun (WGS) entry which is preliminary data.</text>
</comment>
<protein>
    <recommendedName>
        <fullName evidence="2">Beta/gamma crystallin 'Greek key' domain-containing protein</fullName>
    </recommendedName>
</protein>
<evidence type="ECO:0000313" key="4">
    <source>
        <dbReference type="Proteomes" id="UP000688137"/>
    </source>
</evidence>
<feature type="domain" description="Beta/gamma crystallin 'Greek key'" evidence="2">
    <location>
        <begin position="948"/>
        <end position="1024"/>
    </location>
</feature>
<dbReference type="AlphaFoldDB" id="A0A8S1N9V2"/>
<dbReference type="EMBL" id="CAJJDM010000086">
    <property type="protein sequence ID" value="CAD8089428.1"/>
    <property type="molecule type" value="Genomic_DNA"/>
</dbReference>
<sequence>MKNRTVVLLVIIYSAISVLGEPVVVSQSFQGNGFNDADGWVVAGGLAHVTECSGTKMFGGFGKFGGKAVASKLFELPPHSSINLKVQFWKIDSWDNEEGYIFVDDQLVWSRKFRHNEGDGQKCGQGGDWKEMTLNLDLNIKHTGATAVVIFTSNLNEAADNESWAIRDFVLSVERCPEDCSACQVDDKAENCQFWQSFSSSWGALDHNQLGADGWEVAGGQKSATDCGGVALFGGFDKTGSKTVVSKILKVNPHYKLKIKVLWAKIDSWDNEAAQIKVDGKMVWERRFQWHEGYFGKICGCPVFEWKTIFARTEVDIDHTGDQAKIEFTSTLNEAPNNESFGLRDLYIFYASCSENCAECTGPKDSDCKKCANNWALVDGKCQALPNFILLEQSFLEDKFTGINGWILNKNKGGRLINECSGKSMVGGFDIMGIGASATKTFDIPPHKRLRLQSTLYKIDSWDGEFMIIKVDGTDVWKTSWNLQTGGANFCGQGIWFDGIVGVDQIFNHQAPRKFRHNEGDGQKCGQGGDWKEMTLNLDLNIKHTGATAVVIFTSNLNEAADNESWAIRDFVLSVERCPEGCSACQVDDKTENCQFWQSFSNSWGALDPNQLGADGWEVAGGQKTATNCGGVALFGGFDKTGSRAVVSKILKVNPHYKLKIKVLWAKIDSWDNEAAQIRVDGKMVWERRFQWHEGYFGKICGCPVFEWKTMFARTEVDIDHTGDQARVEFTTTLDEAPNNESFGLRDLYIFYASCSENCAECTGPKDSDCKKCANNWALVDGKCQALPNFILLEQSFLEDKFTGINGWILNKNKGGRLINECSGKSMVGGFDIMGIGASATKTFDIPPHKRLRLQSTLYKIDSWDGEFMIIKVDGTDVWKTSWNLQTGGANFCGQGIWFDGIVGVDQIFNHQAPKAEVVFTSTLNQDAADESWGFRDFKLWYEPKEACAVFYSECDYKGASFEFCSKSPNFQKDNIPPQIRSIKIPPQGRVTLYESTDYNGKKVTYTSDQACIQNFDFSLIQMSGHVEGGWIEVEQ</sequence>